<dbReference type="AlphaFoldDB" id="A0A1M5ZB02"/>
<dbReference type="PANTHER" id="PTHR13355:SF11">
    <property type="entry name" value="GLUCOSAMINE 6-PHOSPHATE N-ACETYLTRANSFERASE"/>
    <property type="match status" value="1"/>
</dbReference>
<evidence type="ECO:0000259" key="1">
    <source>
        <dbReference type="PROSITE" id="PS51186"/>
    </source>
</evidence>
<dbReference type="PROSITE" id="PS51186">
    <property type="entry name" value="GNAT"/>
    <property type="match status" value="1"/>
</dbReference>
<dbReference type="SUPFAM" id="SSF55729">
    <property type="entry name" value="Acyl-CoA N-acyltransferases (Nat)"/>
    <property type="match status" value="1"/>
</dbReference>
<dbReference type="OrthoDB" id="9804948at2"/>
<feature type="domain" description="N-acetyltransferase" evidence="1">
    <location>
        <begin position="1"/>
        <end position="145"/>
    </location>
</feature>
<dbReference type="Gene3D" id="3.40.630.30">
    <property type="match status" value="1"/>
</dbReference>
<dbReference type="Pfam" id="PF00583">
    <property type="entry name" value="Acetyltransf_1"/>
    <property type="match status" value="1"/>
</dbReference>
<evidence type="ECO:0000313" key="3">
    <source>
        <dbReference type="Proteomes" id="UP000183995"/>
    </source>
</evidence>
<dbReference type="EMBL" id="FQXV01000016">
    <property type="protein sequence ID" value="SHI21421.1"/>
    <property type="molecule type" value="Genomic_DNA"/>
</dbReference>
<dbReference type="RefSeq" id="WP_073081989.1">
    <property type="nucleotide sequence ID" value="NZ_FQXV01000016.1"/>
</dbReference>
<organism evidence="2 3">
    <name type="scientific">Sporobacter termitidis DSM 10068</name>
    <dbReference type="NCBI Taxonomy" id="1123282"/>
    <lineage>
        <taxon>Bacteria</taxon>
        <taxon>Bacillati</taxon>
        <taxon>Bacillota</taxon>
        <taxon>Clostridia</taxon>
        <taxon>Eubacteriales</taxon>
        <taxon>Oscillospiraceae</taxon>
        <taxon>Sporobacter</taxon>
    </lineage>
</organism>
<name>A0A1M5ZB02_9FIRM</name>
<dbReference type="STRING" id="1123282.SAMN02745823_03469"/>
<evidence type="ECO:0000313" key="2">
    <source>
        <dbReference type="EMBL" id="SHI21421.1"/>
    </source>
</evidence>
<dbReference type="PANTHER" id="PTHR13355">
    <property type="entry name" value="GLUCOSAMINE 6-PHOSPHATE N-ACETYLTRANSFERASE"/>
    <property type="match status" value="1"/>
</dbReference>
<keyword evidence="2" id="KW-0012">Acyltransferase</keyword>
<protein>
    <submittedName>
        <fullName evidence="2">L-amino acid N-acyltransferase YncA</fullName>
    </submittedName>
</protein>
<reference evidence="2 3" key="1">
    <citation type="submission" date="2016-11" db="EMBL/GenBank/DDBJ databases">
        <authorList>
            <person name="Jaros S."/>
            <person name="Januszkiewicz K."/>
            <person name="Wedrychowicz H."/>
        </authorList>
    </citation>
    <scope>NUCLEOTIDE SEQUENCE [LARGE SCALE GENOMIC DNA]</scope>
    <source>
        <strain evidence="2 3">DSM 10068</strain>
    </source>
</reference>
<dbReference type="Proteomes" id="UP000183995">
    <property type="component" value="Unassembled WGS sequence"/>
</dbReference>
<gene>
    <name evidence="2" type="ORF">SAMN02745823_03469</name>
</gene>
<dbReference type="InterPro" id="IPR039143">
    <property type="entry name" value="GNPNAT1-like"/>
</dbReference>
<keyword evidence="2" id="KW-0808">Transferase</keyword>
<accession>A0A1M5ZB02</accession>
<dbReference type="InterPro" id="IPR000182">
    <property type="entry name" value="GNAT_dom"/>
</dbReference>
<proteinExistence type="predicted"/>
<keyword evidence="3" id="KW-1185">Reference proteome</keyword>
<dbReference type="GO" id="GO:0004343">
    <property type="term" value="F:glucosamine 6-phosphate N-acetyltransferase activity"/>
    <property type="evidence" value="ECO:0007669"/>
    <property type="project" value="TreeGrafter"/>
</dbReference>
<dbReference type="InterPro" id="IPR016181">
    <property type="entry name" value="Acyl_CoA_acyltransferase"/>
</dbReference>
<sequence length="145" mass="15969">MEIREVLRGDLPGLLRLYEQFDKGAAAEMGGPAENIWRGILADKNHHVLAAFSGGRLVSSCVLVVVPNLTHGGRPYGLIENVITDEDCRQQGYATALLDYAAALAQSAGCYKLMLMTGSKKESTLRFYEKAGYNKTDKTAFIRWL</sequence>